<dbReference type="Proteomes" id="UP000199169">
    <property type="component" value="Unassembled WGS sequence"/>
</dbReference>
<dbReference type="STRING" id="1860102.ACCAA_440020"/>
<keyword evidence="2" id="KW-1185">Reference proteome</keyword>
<accession>A0A1A8XU97</accession>
<dbReference type="Pfam" id="PF05954">
    <property type="entry name" value="Phage_GPD"/>
    <property type="match status" value="1"/>
</dbReference>
<evidence type="ECO:0000313" key="1">
    <source>
        <dbReference type="EMBL" id="SBT07503.1"/>
    </source>
</evidence>
<organism evidence="1 2">
    <name type="scientific">Candidatus Accumulibacter aalborgensis</name>
    <dbReference type="NCBI Taxonomy" id="1860102"/>
    <lineage>
        <taxon>Bacteria</taxon>
        <taxon>Pseudomonadati</taxon>
        <taxon>Pseudomonadota</taxon>
        <taxon>Betaproteobacteria</taxon>
        <taxon>Candidatus Accumulibacter</taxon>
    </lineage>
</organism>
<protein>
    <recommendedName>
        <fullName evidence="3">Phage protein D</fullName>
    </recommendedName>
</protein>
<reference evidence="1 2" key="1">
    <citation type="submission" date="2016-06" db="EMBL/GenBank/DDBJ databases">
        <authorList>
            <person name="Kjaerup R.B."/>
            <person name="Dalgaard T.S."/>
            <person name="Juul-Madsen H.R."/>
        </authorList>
    </citation>
    <scope>NUCLEOTIDE SEQUENCE [LARGE SCALE GENOMIC DNA]</scope>
    <source>
        <strain evidence="1">3</strain>
    </source>
</reference>
<name>A0A1A8XU97_9PROT</name>
<dbReference type="AlphaFoldDB" id="A0A1A8XU97"/>
<evidence type="ECO:0000313" key="2">
    <source>
        <dbReference type="Proteomes" id="UP000199169"/>
    </source>
</evidence>
<sequence>MPLIPTPLQSSTIPEIKVDGRANAELARDVCLLQVDEDMHGLRRLLATFVAVGPRAGEQNEQLNWLDGAVLDFGKELRVAMGPSDSRQEVFAGKLSAIELSMAQGRSPEVVCLAEDHLMDLRMTRRFKTYENVSEADLLQQIAAEHGLRAVADVDGPTWPLAQQWNQSDLAFLRERARRLAAEVWVDGDAVHMATRDRRGGNAVTLIQGSNLLQVRLRADLAHQRSKVVVGGFDDADQDAIDEESDGNQIAAEAQGNTHGAQVLERAFGERVSYRVREVPLKDGEATALARAALLGRARRFVSVNGVADGNTAIHVGSLLRLERVSPLFEGDGFYVTRVRHQYDQPTGYRTHFDAERAWLGRAT</sequence>
<dbReference type="SUPFAM" id="SSF69279">
    <property type="entry name" value="Phage tail proteins"/>
    <property type="match status" value="1"/>
</dbReference>
<proteinExistence type="predicted"/>
<dbReference type="EMBL" id="FLQX01000121">
    <property type="protein sequence ID" value="SBT07503.1"/>
    <property type="molecule type" value="Genomic_DNA"/>
</dbReference>
<evidence type="ECO:0008006" key="3">
    <source>
        <dbReference type="Google" id="ProtNLM"/>
    </source>
</evidence>
<gene>
    <name evidence="1" type="ORF">ACCAA_440020</name>
</gene>
<dbReference type="RefSeq" id="WP_245754571.1">
    <property type="nucleotide sequence ID" value="NZ_FLQX01000121.1"/>
</dbReference>